<dbReference type="RefSeq" id="WP_072771293.1">
    <property type="nucleotide sequence ID" value="NZ_FRDN01000004.1"/>
</dbReference>
<gene>
    <name evidence="2" type="ORF">SAMN02745215_00702</name>
</gene>
<dbReference type="InterPro" id="IPR035069">
    <property type="entry name" value="TTHA1013/TTHA0281-like"/>
</dbReference>
<dbReference type="STRING" id="1121395.SAMN02745215_00702"/>
<protein>
    <submittedName>
        <fullName evidence="2">Predicted nuclease of the RNAse H fold, HicB family</fullName>
    </submittedName>
</protein>
<proteinExistence type="predicted"/>
<dbReference type="EMBL" id="FRDN01000004">
    <property type="protein sequence ID" value="SHN56591.1"/>
    <property type="molecule type" value="Genomic_DNA"/>
</dbReference>
<reference evidence="3" key="1">
    <citation type="submission" date="2016-12" db="EMBL/GenBank/DDBJ databases">
        <authorList>
            <person name="Varghese N."/>
            <person name="Submissions S."/>
        </authorList>
    </citation>
    <scope>NUCLEOTIDE SEQUENCE [LARGE SCALE GENOMIC DNA]</scope>
    <source>
        <strain evidence="3">DSM 11544</strain>
    </source>
</reference>
<keyword evidence="3" id="KW-1185">Reference proteome</keyword>
<dbReference type="Gene3D" id="3.30.160.250">
    <property type="match status" value="1"/>
</dbReference>
<name>A0A1M7SDJ6_9FIRM</name>
<dbReference type="InterPro" id="IPR031807">
    <property type="entry name" value="HicB-like"/>
</dbReference>
<dbReference type="Proteomes" id="UP000184010">
    <property type="component" value="Unassembled WGS sequence"/>
</dbReference>
<evidence type="ECO:0000313" key="3">
    <source>
        <dbReference type="Proteomes" id="UP000184010"/>
    </source>
</evidence>
<accession>A0A1M7SDJ6</accession>
<feature type="domain" description="HicB-like antitoxin of toxin-antitoxin system" evidence="1">
    <location>
        <begin position="7"/>
        <end position="75"/>
    </location>
</feature>
<dbReference type="AlphaFoldDB" id="A0A1M7SDJ6"/>
<dbReference type="Pfam" id="PF15919">
    <property type="entry name" value="HicB_lk_antitox"/>
    <property type="match status" value="1"/>
</dbReference>
<dbReference type="SUPFAM" id="SSF143100">
    <property type="entry name" value="TTHA1013/TTHA0281-like"/>
    <property type="match status" value="1"/>
</dbReference>
<evidence type="ECO:0000313" key="2">
    <source>
        <dbReference type="EMBL" id="SHN56591.1"/>
    </source>
</evidence>
<evidence type="ECO:0000259" key="1">
    <source>
        <dbReference type="Pfam" id="PF15919"/>
    </source>
</evidence>
<sequence length="135" mass="15385">MITHYLFPAIVERNTLSGRYIVVFPDLPDLICQGETPEDAFHQAELSLGMHLYHMEKAKKQIPEASNPANWEKREGAEIITLEADTLLVRQAIDKKSVPKCIMIPKWLKELGEENDVDFLEILRVGIMDELGIPD</sequence>
<organism evidence="2 3">
    <name type="scientific">Desulfitobacterium chlororespirans DSM 11544</name>
    <dbReference type="NCBI Taxonomy" id="1121395"/>
    <lineage>
        <taxon>Bacteria</taxon>
        <taxon>Bacillati</taxon>
        <taxon>Bacillota</taxon>
        <taxon>Clostridia</taxon>
        <taxon>Eubacteriales</taxon>
        <taxon>Desulfitobacteriaceae</taxon>
        <taxon>Desulfitobacterium</taxon>
    </lineage>
</organism>